<sequence>MGQKSSTHSKWSYGYVVQKIPPHPSLCLSLIGLSFQGESIPHSFPNRYSLVNNGITAQRFTFRWKKRYSIKGEKAKWSERGSEYPLPSPCSSFENSLFTTPLPLLPPDSVF</sequence>
<organism evidence="1">
    <name type="scientific">Cacopsylla melanoneura</name>
    <dbReference type="NCBI Taxonomy" id="428564"/>
    <lineage>
        <taxon>Eukaryota</taxon>
        <taxon>Metazoa</taxon>
        <taxon>Ecdysozoa</taxon>
        <taxon>Arthropoda</taxon>
        <taxon>Hexapoda</taxon>
        <taxon>Insecta</taxon>
        <taxon>Pterygota</taxon>
        <taxon>Neoptera</taxon>
        <taxon>Paraneoptera</taxon>
        <taxon>Hemiptera</taxon>
        <taxon>Sternorrhyncha</taxon>
        <taxon>Psylloidea</taxon>
        <taxon>Psyllidae</taxon>
        <taxon>Psyllinae</taxon>
        <taxon>Cacopsylla</taxon>
    </lineage>
</organism>
<protein>
    <submittedName>
        <fullName evidence="1">Uncharacterized protein</fullName>
    </submittedName>
</protein>
<name>A0A8D9E587_9HEMI</name>
<evidence type="ECO:0000313" key="1">
    <source>
        <dbReference type="EMBL" id="CAG6740982.1"/>
    </source>
</evidence>
<dbReference type="AlphaFoldDB" id="A0A8D9E587"/>
<accession>A0A8D9E587</accession>
<dbReference type="EMBL" id="HBUF01422260">
    <property type="protein sequence ID" value="CAG6740982.1"/>
    <property type="molecule type" value="Transcribed_RNA"/>
</dbReference>
<proteinExistence type="predicted"/>
<reference evidence="1" key="1">
    <citation type="submission" date="2021-05" db="EMBL/GenBank/DDBJ databases">
        <authorList>
            <person name="Alioto T."/>
            <person name="Alioto T."/>
            <person name="Gomez Garrido J."/>
        </authorList>
    </citation>
    <scope>NUCLEOTIDE SEQUENCE</scope>
</reference>